<dbReference type="InterPro" id="IPR013901">
    <property type="entry name" value="Anthrone_oxy"/>
</dbReference>
<organism evidence="3 4">
    <name type="scientific">Apiospora arundinis</name>
    <dbReference type="NCBI Taxonomy" id="335852"/>
    <lineage>
        <taxon>Eukaryota</taxon>
        <taxon>Fungi</taxon>
        <taxon>Dikarya</taxon>
        <taxon>Ascomycota</taxon>
        <taxon>Pezizomycotina</taxon>
        <taxon>Sordariomycetes</taxon>
        <taxon>Xylariomycetidae</taxon>
        <taxon>Amphisphaeriales</taxon>
        <taxon>Apiosporaceae</taxon>
        <taxon>Apiospora</taxon>
    </lineage>
</organism>
<sequence>MEHSLYRPMLASSITVSSYLVGCQLSLSHVSAAALLNTPNITEGAALDQFSTIFRRGLHLCPPAAFFSGLTCYANAALSYYCYYRGGASATLAVRTEIVPRLLLTGTLMIGIVPFTLTWIVPVEEPLLHRNKTLANKKYPARYDLTPREYGDERGTEAERVRKEKEARERDQTLEQVRRWNRLNYIRVLFPAAGVISAWYLCW</sequence>
<proteinExistence type="predicted"/>
<gene>
    <name evidence="3" type="ORF">PGQ11_014989</name>
</gene>
<dbReference type="Pfam" id="PF08592">
    <property type="entry name" value="Anthrone_oxy"/>
    <property type="match status" value="1"/>
</dbReference>
<dbReference type="Proteomes" id="UP001390339">
    <property type="component" value="Unassembled WGS sequence"/>
</dbReference>
<evidence type="ECO:0008006" key="5">
    <source>
        <dbReference type="Google" id="ProtNLM"/>
    </source>
</evidence>
<feature type="transmembrane region" description="Helical" evidence="2">
    <location>
        <begin position="102"/>
        <end position="121"/>
    </location>
</feature>
<dbReference type="EMBL" id="JAPCWZ010000010">
    <property type="protein sequence ID" value="KAK8848509.1"/>
    <property type="molecule type" value="Genomic_DNA"/>
</dbReference>
<accession>A0ABR2HK06</accession>
<name>A0ABR2HK06_9PEZI</name>
<evidence type="ECO:0000256" key="2">
    <source>
        <dbReference type="SAM" id="Phobius"/>
    </source>
</evidence>
<keyword evidence="2" id="KW-0472">Membrane</keyword>
<reference evidence="3 4" key="1">
    <citation type="journal article" date="2024" name="IMA Fungus">
        <title>Apiospora arundinis, a panoply of carbohydrate-active enzymes and secondary metabolites.</title>
        <authorList>
            <person name="Sorensen T."/>
            <person name="Petersen C."/>
            <person name="Muurmann A.T."/>
            <person name="Christiansen J.V."/>
            <person name="Brundto M.L."/>
            <person name="Overgaard C.K."/>
            <person name="Boysen A.T."/>
            <person name="Wollenberg R.D."/>
            <person name="Larsen T.O."/>
            <person name="Sorensen J.L."/>
            <person name="Nielsen K.L."/>
            <person name="Sondergaard T.E."/>
        </authorList>
    </citation>
    <scope>NUCLEOTIDE SEQUENCE [LARGE SCALE GENOMIC DNA]</scope>
    <source>
        <strain evidence="3 4">AAU 773</strain>
    </source>
</reference>
<evidence type="ECO:0000256" key="1">
    <source>
        <dbReference type="SAM" id="MobiDB-lite"/>
    </source>
</evidence>
<feature type="region of interest" description="Disordered" evidence="1">
    <location>
        <begin position="148"/>
        <end position="168"/>
    </location>
</feature>
<keyword evidence="2" id="KW-0812">Transmembrane</keyword>
<comment type="caution">
    <text evidence="3">The sequence shown here is derived from an EMBL/GenBank/DDBJ whole genome shotgun (WGS) entry which is preliminary data.</text>
</comment>
<protein>
    <recommendedName>
        <fullName evidence="5">DUF1772-domain-containing protein</fullName>
    </recommendedName>
</protein>
<evidence type="ECO:0000313" key="3">
    <source>
        <dbReference type="EMBL" id="KAK8848509.1"/>
    </source>
</evidence>
<keyword evidence="2" id="KW-1133">Transmembrane helix</keyword>
<evidence type="ECO:0000313" key="4">
    <source>
        <dbReference type="Proteomes" id="UP001390339"/>
    </source>
</evidence>
<keyword evidence="4" id="KW-1185">Reference proteome</keyword>
<feature type="transmembrane region" description="Helical" evidence="2">
    <location>
        <begin position="57"/>
        <end position="81"/>
    </location>
</feature>